<dbReference type="Pfam" id="PF12833">
    <property type="entry name" value="HTH_18"/>
    <property type="match status" value="1"/>
</dbReference>
<dbReference type="SMART" id="SM00342">
    <property type="entry name" value="HTH_ARAC"/>
    <property type="match status" value="1"/>
</dbReference>
<dbReference type="PANTHER" id="PTHR43280">
    <property type="entry name" value="ARAC-FAMILY TRANSCRIPTIONAL REGULATOR"/>
    <property type="match status" value="1"/>
</dbReference>
<dbReference type="SUPFAM" id="SSF51215">
    <property type="entry name" value="Regulatory protein AraC"/>
    <property type="match status" value="1"/>
</dbReference>
<sequence length="294" mass="34094">MELQQPYGVYGYRFQDPPHLPIYQLFATGHQEIRESDYYWDGMKRIDGPLYLLQYTVSGFGQFRLGNQTHDIHPGMAFLAEIPGDHHYGLPSGSDQWTFYFVLFRQQHLKSLWSELIDTVGITPSFDPSSKVIQTLKSLYTEARMNRIQNSYQASMLIYRLIMELLQSHTLQQHEKANWPEPIKLAAAYMEEEYHRLQNLDDVADAAGLSKYYFTRMFTKTTGISPMDYVTKVRMEKAVSLLRNSPLSVEEIAFSVGYSSSSYFSKVFRSRTGFPPANFRLAKELPSIDRLQFN</sequence>
<dbReference type="InterPro" id="IPR009057">
    <property type="entry name" value="Homeodomain-like_sf"/>
</dbReference>
<dbReference type="InterPro" id="IPR018062">
    <property type="entry name" value="HTH_AraC-typ_CS"/>
</dbReference>
<dbReference type="InterPro" id="IPR037923">
    <property type="entry name" value="HTH-like"/>
</dbReference>
<feature type="domain" description="HTH araC/xylS-type" evidence="4">
    <location>
        <begin position="184"/>
        <end position="282"/>
    </location>
</feature>
<dbReference type="GO" id="GO:0043565">
    <property type="term" value="F:sequence-specific DNA binding"/>
    <property type="evidence" value="ECO:0007669"/>
    <property type="project" value="InterPro"/>
</dbReference>
<proteinExistence type="predicted"/>
<evidence type="ECO:0000313" key="6">
    <source>
        <dbReference type="Proteomes" id="UP000518605"/>
    </source>
</evidence>
<dbReference type="PANTHER" id="PTHR43280:SF2">
    <property type="entry name" value="HTH-TYPE TRANSCRIPTIONAL REGULATOR EXSA"/>
    <property type="match status" value="1"/>
</dbReference>
<dbReference type="PROSITE" id="PS01124">
    <property type="entry name" value="HTH_ARAC_FAMILY_2"/>
    <property type="match status" value="1"/>
</dbReference>
<dbReference type="Pfam" id="PF02311">
    <property type="entry name" value="AraC_binding"/>
    <property type="match status" value="1"/>
</dbReference>
<dbReference type="InterPro" id="IPR018060">
    <property type="entry name" value="HTH_AraC"/>
</dbReference>
<organism evidence="5 6">
    <name type="scientific">Paenibacillus endophyticus</name>
    <dbReference type="NCBI Taxonomy" id="1294268"/>
    <lineage>
        <taxon>Bacteria</taxon>
        <taxon>Bacillati</taxon>
        <taxon>Bacillota</taxon>
        <taxon>Bacilli</taxon>
        <taxon>Bacillales</taxon>
        <taxon>Paenibacillaceae</taxon>
        <taxon>Paenibacillus</taxon>
    </lineage>
</organism>
<gene>
    <name evidence="5" type="ORF">FHS16_004325</name>
</gene>
<dbReference type="Gene3D" id="1.10.10.60">
    <property type="entry name" value="Homeodomain-like"/>
    <property type="match status" value="2"/>
</dbReference>
<dbReference type="InterPro" id="IPR003313">
    <property type="entry name" value="AraC-bd"/>
</dbReference>
<keyword evidence="1" id="KW-0805">Transcription regulation</keyword>
<keyword evidence="3" id="KW-0804">Transcription</keyword>
<evidence type="ECO:0000256" key="2">
    <source>
        <dbReference type="ARBA" id="ARBA00023125"/>
    </source>
</evidence>
<dbReference type="PROSITE" id="PS00041">
    <property type="entry name" value="HTH_ARAC_FAMILY_1"/>
    <property type="match status" value="1"/>
</dbReference>
<keyword evidence="6" id="KW-1185">Reference proteome</keyword>
<protein>
    <submittedName>
        <fullName evidence="5">AraC-like DNA-binding protein</fullName>
    </submittedName>
</protein>
<dbReference type="GO" id="GO:0003700">
    <property type="term" value="F:DNA-binding transcription factor activity"/>
    <property type="evidence" value="ECO:0007669"/>
    <property type="project" value="InterPro"/>
</dbReference>
<dbReference type="Proteomes" id="UP000518605">
    <property type="component" value="Unassembled WGS sequence"/>
</dbReference>
<dbReference type="PRINTS" id="PR00032">
    <property type="entry name" value="HTHARAC"/>
</dbReference>
<evidence type="ECO:0000256" key="1">
    <source>
        <dbReference type="ARBA" id="ARBA00023015"/>
    </source>
</evidence>
<dbReference type="Gene3D" id="2.60.120.280">
    <property type="entry name" value="Regulatory protein AraC"/>
    <property type="match status" value="1"/>
</dbReference>
<dbReference type="EMBL" id="JACHXW010000015">
    <property type="protein sequence ID" value="MBB3154243.1"/>
    <property type="molecule type" value="Genomic_DNA"/>
</dbReference>
<comment type="caution">
    <text evidence="5">The sequence shown here is derived from an EMBL/GenBank/DDBJ whole genome shotgun (WGS) entry which is preliminary data.</text>
</comment>
<keyword evidence="2 5" id="KW-0238">DNA-binding</keyword>
<dbReference type="SUPFAM" id="SSF46689">
    <property type="entry name" value="Homeodomain-like"/>
    <property type="match status" value="2"/>
</dbReference>
<evidence type="ECO:0000259" key="4">
    <source>
        <dbReference type="PROSITE" id="PS01124"/>
    </source>
</evidence>
<dbReference type="RefSeq" id="WP_183567333.1">
    <property type="nucleotide sequence ID" value="NZ_CBCSLB010000016.1"/>
</dbReference>
<evidence type="ECO:0000313" key="5">
    <source>
        <dbReference type="EMBL" id="MBB3154243.1"/>
    </source>
</evidence>
<name>A0A7W5CAP9_9BACL</name>
<dbReference type="AlphaFoldDB" id="A0A7W5CAP9"/>
<dbReference type="InterPro" id="IPR020449">
    <property type="entry name" value="Tscrpt_reg_AraC-type_HTH"/>
</dbReference>
<reference evidence="5 6" key="1">
    <citation type="submission" date="2020-08" db="EMBL/GenBank/DDBJ databases">
        <title>Genomic Encyclopedia of Type Strains, Phase III (KMG-III): the genomes of soil and plant-associated and newly described type strains.</title>
        <authorList>
            <person name="Whitman W."/>
        </authorList>
    </citation>
    <scope>NUCLEOTIDE SEQUENCE [LARGE SCALE GENOMIC DNA]</scope>
    <source>
        <strain evidence="5 6">CECT 8234</strain>
    </source>
</reference>
<accession>A0A7W5CAP9</accession>
<evidence type="ECO:0000256" key="3">
    <source>
        <dbReference type="ARBA" id="ARBA00023163"/>
    </source>
</evidence>